<dbReference type="GO" id="GO:0008270">
    <property type="term" value="F:zinc ion binding"/>
    <property type="evidence" value="ECO:0007669"/>
    <property type="project" value="UniProtKB-KW"/>
</dbReference>
<dbReference type="SUPFAM" id="SSF57667">
    <property type="entry name" value="beta-beta-alpha zinc fingers"/>
    <property type="match status" value="2"/>
</dbReference>
<proteinExistence type="predicted"/>
<keyword evidence="2" id="KW-0479">Metal-binding</keyword>
<dbReference type="HOGENOM" id="CLU_1125489_0_0_1"/>
<evidence type="ECO:0000256" key="5">
    <source>
        <dbReference type="ARBA" id="ARBA00022833"/>
    </source>
</evidence>
<evidence type="ECO:0000256" key="3">
    <source>
        <dbReference type="ARBA" id="ARBA00022737"/>
    </source>
</evidence>
<dbReference type="PROSITE" id="PS00028">
    <property type="entry name" value="ZINC_FINGER_C2H2_1"/>
    <property type="match status" value="3"/>
</dbReference>
<evidence type="ECO:0000256" key="4">
    <source>
        <dbReference type="ARBA" id="ARBA00022771"/>
    </source>
</evidence>
<evidence type="ECO:0000256" key="6">
    <source>
        <dbReference type="ARBA" id="ARBA00023242"/>
    </source>
</evidence>
<dbReference type="OMA" id="CRKVYAK"/>
<feature type="domain" description="C2H2-type" evidence="8">
    <location>
        <begin position="161"/>
        <end position="190"/>
    </location>
</feature>
<evidence type="ECO:0000313" key="9">
    <source>
        <dbReference type="EMBL" id="EAT37587.1"/>
    </source>
</evidence>
<evidence type="ECO:0000259" key="8">
    <source>
        <dbReference type="PROSITE" id="PS50157"/>
    </source>
</evidence>
<dbReference type="AlphaFoldDB" id="A0A1S4FQJ7"/>
<dbReference type="EMBL" id="CH477662">
    <property type="protein sequence ID" value="EAT37587.1"/>
    <property type="molecule type" value="Genomic_DNA"/>
</dbReference>
<dbReference type="InterPro" id="IPR013087">
    <property type="entry name" value="Znf_C2H2_type"/>
</dbReference>
<gene>
    <name evidence="9" type="ORF">AaeL_AAEL010439</name>
</gene>
<dbReference type="KEGG" id="aag:5573340"/>
<evidence type="ECO:0000256" key="2">
    <source>
        <dbReference type="ARBA" id="ARBA00022723"/>
    </source>
</evidence>
<evidence type="ECO:0000256" key="7">
    <source>
        <dbReference type="PROSITE-ProRule" id="PRU00042"/>
    </source>
</evidence>
<dbReference type="PANTHER" id="PTHR23235">
    <property type="entry name" value="KRUEPPEL-LIKE TRANSCRIPTION FACTOR"/>
    <property type="match status" value="1"/>
</dbReference>
<dbReference type="Pfam" id="PF00096">
    <property type="entry name" value="zf-C2H2"/>
    <property type="match status" value="3"/>
</dbReference>
<evidence type="ECO:0000313" key="10">
    <source>
        <dbReference type="Proteomes" id="UP000682892"/>
    </source>
</evidence>
<dbReference type="PANTHER" id="PTHR23235:SF120">
    <property type="entry name" value="KRUPPEL-LIKE FACTOR 15"/>
    <property type="match status" value="1"/>
</dbReference>
<keyword evidence="5" id="KW-0862">Zinc</keyword>
<dbReference type="Proteomes" id="UP000682892">
    <property type="component" value="Chromosome 3"/>
</dbReference>
<protein>
    <submittedName>
        <fullName evidence="9">AAEL010439-PA</fullName>
    </submittedName>
</protein>
<reference evidence="9" key="1">
    <citation type="submission" date="2005-10" db="EMBL/GenBank/DDBJ databases">
        <authorList>
            <person name="Loftus B.J."/>
            <person name="Nene V.M."/>
            <person name="Hannick L.I."/>
            <person name="Bidwell S."/>
            <person name="Haas B."/>
            <person name="Amedeo P."/>
            <person name="Orvis J."/>
            <person name="Wortman J.R."/>
            <person name="White O.R."/>
            <person name="Salzberg S."/>
            <person name="Shumway M."/>
            <person name="Koo H."/>
            <person name="Zhao Y."/>
            <person name="Holmes M."/>
            <person name="Miller J."/>
            <person name="Schatz M."/>
            <person name="Pop M."/>
            <person name="Pai G."/>
            <person name="Utterback T."/>
            <person name="Rogers Y.-H."/>
            <person name="Kravitz S."/>
            <person name="Fraser C.M."/>
        </authorList>
    </citation>
    <scope>NUCLEOTIDE SEQUENCE</scope>
    <source>
        <strain evidence="9">Liverpool</strain>
    </source>
</reference>
<keyword evidence="3" id="KW-0677">Repeat</keyword>
<dbReference type="GO" id="GO:0005634">
    <property type="term" value="C:nucleus"/>
    <property type="evidence" value="ECO:0007669"/>
    <property type="project" value="UniProtKB-SubCell"/>
</dbReference>
<dbReference type="FunFam" id="3.30.160.60:FF:002692">
    <property type="entry name" value="Kruppel-like factor 15"/>
    <property type="match status" value="1"/>
</dbReference>
<dbReference type="SMART" id="SM00355">
    <property type="entry name" value="ZnF_C2H2"/>
    <property type="match status" value="3"/>
</dbReference>
<dbReference type="GO" id="GO:0000981">
    <property type="term" value="F:DNA-binding transcription factor activity, RNA polymerase II-specific"/>
    <property type="evidence" value="ECO:0007669"/>
    <property type="project" value="TreeGrafter"/>
</dbReference>
<dbReference type="OrthoDB" id="4748970at2759"/>
<feature type="domain" description="C2H2-type" evidence="8">
    <location>
        <begin position="191"/>
        <end position="218"/>
    </location>
</feature>
<dbReference type="PROSITE" id="PS50157">
    <property type="entry name" value="ZINC_FINGER_C2H2_2"/>
    <property type="match status" value="3"/>
</dbReference>
<reference evidence="9" key="3">
    <citation type="submission" date="2012-09" db="EMBL/GenBank/DDBJ databases">
        <authorList>
            <consortium name="VectorBase"/>
        </authorList>
    </citation>
    <scope>NUCLEOTIDE SEQUENCE</scope>
    <source>
        <strain evidence="9">Liverpool</strain>
    </source>
</reference>
<evidence type="ECO:0000256" key="1">
    <source>
        <dbReference type="ARBA" id="ARBA00004123"/>
    </source>
</evidence>
<dbReference type="GO" id="GO:0000978">
    <property type="term" value="F:RNA polymerase II cis-regulatory region sequence-specific DNA binding"/>
    <property type="evidence" value="ECO:0007669"/>
    <property type="project" value="TreeGrafter"/>
</dbReference>
<dbReference type="InterPro" id="IPR036236">
    <property type="entry name" value="Znf_C2H2_sf"/>
</dbReference>
<sequence length="244" mass="28184">MDSFDASTEDFLANGFYQFYTEFHEDLFDVFQPGDDLLGDPIRTEVAELKQPSAEQKSCEEGLEAQVENFILEYSCIDFSQIWENDYKLPERTFLCDGSCDAFLLLGETQQKQREATTIEQEPNDQNPASYVCPFESCRKVYAKPVHLKAHLRRHVGEKPYQCKWSGCKWRFSRSDELARHFRSHSGVRPYKCDFCPKCFSRSDHLAKHRKVHERKIAAGKSKAVWISLPRGKPGRKPKSASKA</sequence>
<dbReference type="Gene3D" id="3.30.160.60">
    <property type="entry name" value="Classic Zinc Finger"/>
    <property type="match status" value="3"/>
</dbReference>
<keyword evidence="6" id="KW-0539">Nucleus</keyword>
<accession>A0A1S4FQJ7</accession>
<dbReference type="FunFam" id="3.30.160.60:FF:000018">
    <property type="entry name" value="Krueppel-like factor 15"/>
    <property type="match status" value="1"/>
</dbReference>
<comment type="subcellular location">
    <subcellularLocation>
        <location evidence="1">Nucleus</location>
    </subcellularLocation>
</comment>
<name>A0A1S4FQJ7_AEDAE</name>
<feature type="domain" description="C2H2-type" evidence="8">
    <location>
        <begin position="131"/>
        <end position="160"/>
    </location>
</feature>
<reference evidence="9" key="2">
    <citation type="journal article" date="2007" name="Science">
        <title>Genome sequence of Aedes aegypti, a major arbovirus vector.</title>
        <authorList>
            <person name="Nene V."/>
            <person name="Wortman J.R."/>
            <person name="Lawson D."/>
            <person name="Haas B."/>
            <person name="Kodira C."/>
            <person name="Tu Z.J."/>
            <person name="Loftus B."/>
            <person name="Xi Z."/>
            <person name="Megy K."/>
            <person name="Grabherr M."/>
            <person name="Ren Q."/>
            <person name="Zdobnov E.M."/>
            <person name="Lobo N.F."/>
            <person name="Campbell K.S."/>
            <person name="Brown S.E."/>
            <person name="Bonaldo M.F."/>
            <person name="Zhu J."/>
            <person name="Sinkins S.P."/>
            <person name="Hogenkamp D.G."/>
            <person name="Amedeo P."/>
            <person name="Arensburger P."/>
            <person name="Atkinson P.W."/>
            <person name="Bidwell S."/>
            <person name="Biedler J."/>
            <person name="Birney E."/>
            <person name="Bruggner R.V."/>
            <person name="Costas J."/>
            <person name="Coy M.R."/>
            <person name="Crabtree J."/>
            <person name="Crawford M."/>
            <person name="Debruyn B."/>
            <person name="Decaprio D."/>
            <person name="Eiglmeier K."/>
            <person name="Eisenstadt E."/>
            <person name="El-Dorry H."/>
            <person name="Gelbart W.M."/>
            <person name="Gomes S.L."/>
            <person name="Hammond M."/>
            <person name="Hannick L.I."/>
            <person name="Hogan J.R."/>
            <person name="Holmes M.H."/>
            <person name="Jaffe D."/>
            <person name="Johnston J.S."/>
            <person name="Kennedy R.C."/>
            <person name="Koo H."/>
            <person name="Kravitz S."/>
            <person name="Kriventseva E.V."/>
            <person name="Kulp D."/>
            <person name="Labutti K."/>
            <person name="Lee E."/>
            <person name="Li S."/>
            <person name="Lovin D.D."/>
            <person name="Mao C."/>
            <person name="Mauceli E."/>
            <person name="Menck C.F."/>
            <person name="Miller J.R."/>
            <person name="Montgomery P."/>
            <person name="Mori A."/>
            <person name="Nascimento A.L."/>
            <person name="Naveira H.F."/>
            <person name="Nusbaum C."/>
            <person name="O'leary S."/>
            <person name="Orvis J."/>
            <person name="Pertea M."/>
            <person name="Quesneville H."/>
            <person name="Reidenbach K.R."/>
            <person name="Rogers Y.H."/>
            <person name="Roth C.W."/>
            <person name="Schneider J.R."/>
            <person name="Schatz M."/>
            <person name="Shumway M."/>
            <person name="Stanke M."/>
            <person name="Stinson E.O."/>
            <person name="Tubio J.M."/>
            <person name="Vanzee J.P."/>
            <person name="Verjovski-Almeida S."/>
            <person name="Werner D."/>
            <person name="White O."/>
            <person name="Wyder S."/>
            <person name="Zeng Q."/>
            <person name="Zhao Q."/>
            <person name="Zhao Y."/>
            <person name="Hill C.A."/>
            <person name="Raikhel A.S."/>
            <person name="Soares M.B."/>
            <person name="Knudson D.L."/>
            <person name="Lee N.H."/>
            <person name="Galagan J."/>
            <person name="Salzberg S.L."/>
            <person name="Paulsen I.T."/>
            <person name="Dimopoulos G."/>
            <person name="Collins F.H."/>
            <person name="Birren B."/>
            <person name="Fraser-Liggett C.M."/>
            <person name="Severson D.W."/>
        </authorList>
    </citation>
    <scope>NUCLEOTIDE SEQUENCE [LARGE SCALE GENOMIC DNA]</scope>
    <source>
        <strain evidence="9">Liverpool</strain>
    </source>
</reference>
<organism evidence="9 10">
    <name type="scientific">Aedes aegypti</name>
    <name type="common">Yellowfever mosquito</name>
    <name type="synonym">Culex aegypti</name>
    <dbReference type="NCBI Taxonomy" id="7159"/>
    <lineage>
        <taxon>Eukaryota</taxon>
        <taxon>Metazoa</taxon>
        <taxon>Ecdysozoa</taxon>
        <taxon>Arthropoda</taxon>
        <taxon>Hexapoda</taxon>
        <taxon>Insecta</taxon>
        <taxon>Pterygota</taxon>
        <taxon>Neoptera</taxon>
        <taxon>Endopterygota</taxon>
        <taxon>Diptera</taxon>
        <taxon>Nematocera</taxon>
        <taxon>Culicoidea</taxon>
        <taxon>Culicidae</taxon>
        <taxon>Culicinae</taxon>
        <taxon>Aedini</taxon>
        <taxon>Aedes</taxon>
        <taxon>Stegomyia</taxon>
    </lineage>
</organism>
<keyword evidence="4 7" id="KW-0863">Zinc-finger</keyword>